<dbReference type="Pfam" id="PF13561">
    <property type="entry name" value="adh_short_C2"/>
    <property type="match status" value="1"/>
</dbReference>
<evidence type="ECO:0000256" key="2">
    <source>
        <dbReference type="ARBA" id="ARBA00023002"/>
    </source>
</evidence>
<dbReference type="PRINTS" id="PR00080">
    <property type="entry name" value="SDRFAMILY"/>
</dbReference>
<dbReference type="OrthoDB" id="286404at2"/>
<feature type="compositionally biased region" description="Basic and acidic residues" evidence="3">
    <location>
        <begin position="1"/>
        <end position="11"/>
    </location>
</feature>
<dbReference type="InterPro" id="IPR036291">
    <property type="entry name" value="NAD(P)-bd_dom_sf"/>
</dbReference>
<comment type="similarity">
    <text evidence="1">Belongs to the short-chain dehydrogenases/reductases (SDR) family.</text>
</comment>
<dbReference type="SUPFAM" id="SSF51735">
    <property type="entry name" value="NAD(P)-binding Rossmann-fold domains"/>
    <property type="match status" value="1"/>
</dbReference>
<evidence type="ECO:0000256" key="3">
    <source>
        <dbReference type="SAM" id="MobiDB-lite"/>
    </source>
</evidence>
<dbReference type="PROSITE" id="PS00061">
    <property type="entry name" value="ADH_SHORT"/>
    <property type="match status" value="1"/>
</dbReference>
<protein>
    <submittedName>
        <fullName evidence="5">SDR family oxidoreductase</fullName>
    </submittedName>
</protein>
<evidence type="ECO:0000256" key="1">
    <source>
        <dbReference type="ARBA" id="ARBA00006484"/>
    </source>
</evidence>
<dbReference type="FunFam" id="3.40.50.720:FF:000084">
    <property type="entry name" value="Short-chain dehydrogenase reductase"/>
    <property type="match status" value="1"/>
</dbReference>
<dbReference type="GO" id="GO:0032787">
    <property type="term" value="P:monocarboxylic acid metabolic process"/>
    <property type="evidence" value="ECO:0007669"/>
    <property type="project" value="UniProtKB-ARBA"/>
</dbReference>
<proteinExistence type="inferred from homology"/>
<dbReference type="PRINTS" id="PR00081">
    <property type="entry name" value="GDHRDH"/>
</dbReference>
<accession>A0A5C4LZ48</accession>
<gene>
    <name evidence="5" type="ORF">FG385_15840</name>
</gene>
<dbReference type="PANTHER" id="PTHR42879">
    <property type="entry name" value="3-OXOACYL-(ACYL-CARRIER-PROTEIN) REDUCTASE"/>
    <property type="match status" value="1"/>
</dbReference>
<name>A0A5C4LZ48_9PSEU</name>
<dbReference type="InterPro" id="IPR057326">
    <property type="entry name" value="KR_dom"/>
</dbReference>
<evidence type="ECO:0000259" key="4">
    <source>
        <dbReference type="SMART" id="SM00822"/>
    </source>
</evidence>
<dbReference type="Proteomes" id="UP000305546">
    <property type="component" value="Unassembled WGS sequence"/>
</dbReference>
<reference evidence="5 6" key="1">
    <citation type="submission" date="2019-06" db="EMBL/GenBank/DDBJ databases">
        <title>Amycolatopsis alkalitolerans sp. nov., isolated from Gastrodia elata Blume.</title>
        <authorList>
            <person name="Narsing Rao M.P."/>
            <person name="Li W.J."/>
        </authorList>
    </citation>
    <scope>NUCLEOTIDE SEQUENCE [LARGE SCALE GENOMIC DNA]</scope>
    <source>
        <strain evidence="5 6">SYSUP0005</strain>
    </source>
</reference>
<dbReference type="AlphaFoldDB" id="A0A5C4LZ48"/>
<evidence type="ECO:0000313" key="6">
    <source>
        <dbReference type="Proteomes" id="UP000305546"/>
    </source>
</evidence>
<evidence type="ECO:0000313" key="5">
    <source>
        <dbReference type="EMBL" id="TNC25117.1"/>
    </source>
</evidence>
<dbReference type="PANTHER" id="PTHR42879:SF2">
    <property type="entry name" value="3-OXOACYL-[ACYL-CARRIER-PROTEIN] REDUCTASE FABG"/>
    <property type="match status" value="1"/>
</dbReference>
<organism evidence="5 6">
    <name type="scientific">Amycolatopsis alkalitolerans</name>
    <dbReference type="NCBI Taxonomy" id="2547244"/>
    <lineage>
        <taxon>Bacteria</taxon>
        <taxon>Bacillati</taxon>
        <taxon>Actinomycetota</taxon>
        <taxon>Actinomycetes</taxon>
        <taxon>Pseudonocardiales</taxon>
        <taxon>Pseudonocardiaceae</taxon>
        <taxon>Amycolatopsis</taxon>
    </lineage>
</organism>
<sequence>MTTTRHDRSADHSPGPLRGRRALVTGSVRGLGLEIVRGLARAGADVIVNGRVTTSVHAAAAQLRDQGLAATGSAFDVTDRDATEALAALGPIDVLVNNVGHRDRRGLGALEPEALTAMLDSHLIAAYSLSRTVARDLIERGIPGRIINISSVVGQLGRAGDVAYAAAKAGLDGLTRALAADLGLHGITVNSVAPGTFATELNAELTEDPEWNAWLRTRTALGRWGRPHEIAGLVVFLAGEGASYITGQTINVDGGMTARF</sequence>
<dbReference type="RefSeq" id="WP_139097505.1">
    <property type="nucleotide sequence ID" value="NZ_VDFW01000012.1"/>
</dbReference>
<dbReference type="SMART" id="SM00822">
    <property type="entry name" value="PKS_KR"/>
    <property type="match status" value="1"/>
</dbReference>
<dbReference type="InterPro" id="IPR002347">
    <property type="entry name" value="SDR_fam"/>
</dbReference>
<feature type="region of interest" description="Disordered" evidence="3">
    <location>
        <begin position="1"/>
        <end position="20"/>
    </location>
</feature>
<dbReference type="InterPro" id="IPR050259">
    <property type="entry name" value="SDR"/>
</dbReference>
<dbReference type="InterPro" id="IPR020904">
    <property type="entry name" value="Sc_DH/Rdtase_CS"/>
</dbReference>
<comment type="caution">
    <text evidence="5">The sequence shown here is derived from an EMBL/GenBank/DDBJ whole genome shotgun (WGS) entry which is preliminary data.</text>
</comment>
<feature type="domain" description="Ketoreductase" evidence="4">
    <location>
        <begin position="20"/>
        <end position="195"/>
    </location>
</feature>
<dbReference type="Gene3D" id="3.40.50.720">
    <property type="entry name" value="NAD(P)-binding Rossmann-like Domain"/>
    <property type="match status" value="1"/>
</dbReference>
<keyword evidence="6" id="KW-1185">Reference proteome</keyword>
<dbReference type="EMBL" id="VDFW01000012">
    <property type="protein sequence ID" value="TNC25117.1"/>
    <property type="molecule type" value="Genomic_DNA"/>
</dbReference>
<keyword evidence="2" id="KW-0560">Oxidoreductase</keyword>
<dbReference type="NCBIfam" id="NF004778">
    <property type="entry name" value="PRK06124.1"/>
    <property type="match status" value="1"/>
</dbReference>
<dbReference type="GO" id="GO:0016491">
    <property type="term" value="F:oxidoreductase activity"/>
    <property type="evidence" value="ECO:0007669"/>
    <property type="project" value="UniProtKB-KW"/>
</dbReference>